<organism evidence="5 6">
    <name type="scientific">Euphydryas editha</name>
    <name type="common">Edith's checkerspot</name>
    <dbReference type="NCBI Taxonomy" id="104508"/>
    <lineage>
        <taxon>Eukaryota</taxon>
        <taxon>Metazoa</taxon>
        <taxon>Ecdysozoa</taxon>
        <taxon>Arthropoda</taxon>
        <taxon>Hexapoda</taxon>
        <taxon>Insecta</taxon>
        <taxon>Pterygota</taxon>
        <taxon>Neoptera</taxon>
        <taxon>Endopterygota</taxon>
        <taxon>Lepidoptera</taxon>
        <taxon>Glossata</taxon>
        <taxon>Ditrysia</taxon>
        <taxon>Papilionoidea</taxon>
        <taxon>Nymphalidae</taxon>
        <taxon>Nymphalinae</taxon>
        <taxon>Euphydryas</taxon>
    </lineage>
</organism>
<evidence type="ECO:0000313" key="5">
    <source>
        <dbReference type="EMBL" id="CAH2095511.1"/>
    </source>
</evidence>
<dbReference type="InterPro" id="IPR006179">
    <property type="entry name" value="5_nucleotidase/apyrase"/>
</dbReference>
<dbReference type="EC" id="3.1.3.5" evidence="3"/>
<dbReference type="EMBL" id="CAKOGL010000015">
    <property type="protein sequence ID" value="CAH2095511.1"/>
    <property type="molecule type" value="Genomic_DNA"/>
</dbReference>
<accession>A0AAU9UC55</accession>
<dbReference type="Gene3D" id="3.90.780.10">
    <property type="entry name" value="5'-Nucleotidase, C-terminal domain"/>
    <property type="match status" value="1"/>
</dbReference>
<dbReference type="InterPro" id="IPR036907">
    <property type="entry name" value="5'-Nucleotdase_C_sf"/>
</dbReference>
<dbReference type="Pfam" id="PF02872">
    <property type="entry name" value="5_nucleotid_C"/>
    <property type="match status" value="1"/>
</dbReference>
<comment type="catalytic activity">
    <reaction evidence="1">
        <text>a ribonucleoside 5'-phosphate + H2O = a ribonucleoside + phosphate</text>
        <dbReference type="Rhea" id="RHEA:12484"/>
        <dbReference type="ChEBI" id="CHEBI:15377"/>
        <dbReference type="ChEBI" id="CHEBI:18254"/>
        <dbReference type="ChEBI" id="CHEBI:43474"/>
        <dbReference type="ChEBI" id="CHEBI:58043"/>
        <dbReference type="EC" id="3.1.3.5"/>
    </reaction>
</comment>
<evidence type="ECO:0000256" key="2">
    <source>
        <dbReference type="ARBA" id="ARBA00006654"/>
    </source>
</evidence>
<dbReference type="InterPro" id="IPR008334">
    <property type="entry name" value="5'-Nucleotdase_C"/>
</dbReference>
<comment type="similarity">
    <text evidence="2">Belongs to the 5'-nucleotidase family.</text>
</comment>
<sequence>MICEDYRLRVVYDGSKPIGSRVLNVTIRCIDCDVPRYLPLVQDQYYKVVSQDFIGNGGGGYTMISNNRQNVEVIGVDYDVVMNYMNRQAPILKDLDGRIQITDACMSN</sequence>
<name>A0AAU9UC55_EUPED</name>
<dbReference type="Proteomes" id="UP001153954">
    <property type="component" value="Unassembled WGS sequence"/>
</dbReference>
<evidence type="ECO:0000256" key="3">
    <source>
        <dbReference type="ARBA" id="ARBA00012643"/>
    </source>
</evidence>
<evidence type="ECO:0000256" key="1">
    <source>
        <dbReference type="ARBA" id="ARBA00000815"/>
    </source>
</evidence>
<gene>
    <name evidence="5" type="ORF">EEDITHA_LOCUS10953</name>
</gene>
<dbReference type="GO" id="GO:0008253">
    <property type="term" value="F:5'-nucleotidase activity"/>
    <property type="evidence" value="ECO:0007669"/>
    <property type="project" value="UniProtKB-EC"/>
</dbReference>
<keyword evidence="6" id="KW-1185">Reference proteome</keyword>
<dbReference type="PANTHER" id="PTHR11575:SF24">
    <property type="entry name" value="5'-NUCLEOTIDASE"/>
    <property type="match status" value="1"/>
</dbReference>
<dbReference type="PANTHER" id="PTHR11575">
    <property type="entry name" value="5'-NUCLEOTIDASE-RELATED"/>
    <property type="match status" value="1"/>
</dbReference>
<evidence type="ECO:0000259" key="4">
    <source>
        <dbReference type="Pfam" id="PF02872"/>
    </source>
</evidence>
<comment type="caution">
    <text evidence="5">The sequence shown here is derived from an EMBL/GenBank/DDBJ whole genome shotgun (WGS) entry which is preliminary data.</text>
</comment>
<feature type="domain" description="5'-Nucleotidase C-terminal" evidence="4">
    <location>
        <begin position="8"/>
        <end position="65"/>
    </location>
</feature>
<proteinExistence type="inferred from homology"/>
<reference evidence="5" key="1">
    <citation type="submission" date="2022-03" db="EMBL/GenBank/DDBJ databases">
        <authorList>
            <person name="Tunstrom K."/>
        </authorList>
    </citation>
    <scope>NUCLEOTIDE SEQUENCE</scope>
</reference>
<dbReference type="AlphaFoldDB" id="A0AAU9UC55"/>
<dbReference type="SUPFAM" id="SSF55816">
    <property type="entry name" value="5'-nucleotidase (syn. UDP-sugar hydrolase), C-terminal domain"/>
    <property type="match status" value="1"/>
</dbReference>
<protein>
    <recommendedName>
        <fullName evidence="3">5'-nucleotidase</fullName>
        <ecNumber evidence="3">3.1.3.5</ecNumber>
    </recommendedName>
</protein>
<dbReference type="GO" id="GO:0009166">
    <property type="term" value="P:nucleotide catabolic process"/>
    <property type="evidence" value="ECO:0007669"/>
    <property type="project" value="InterPro"/>
</dbReference>
<evidence type="ECO:0000313" key="6">
    <source>
        <dbReference type="Proteomes" id="UP001153954"/>
    </source>
</evidence>